<proteinExistence type="predicted"/>
<evidence type="ECO:0000256" key="3">
    <source>
        <dbReference type="PROSITE-ProRule" id="PRU00464"/>
    </source>
</evidence>
<keyword evidence="6" id="KW-1185">Reference proteome</keyword>
<evidence type="ECO:0000256" key="1">
    <source>
        <dbReference type="PIRSR" id="PIRSR601310-1"/>
    </source>
</evidence>
<dbReference type="InterPro" id="IPR011146">
    <property type="entry name" value="HIT-like"/>
</dbReference>
<feature type="active site" description="Tele-AMP-histidine intermediate" evidence="1">
    <location>
        <position position="100"/>
    </location>
</feature>
<gene>
    <name evidence="5" type="ORF">CHK_2761</name>
</gene>
<feature type="short sequence motif" description="Histidine triad motif" evidence="2 3">
    <location>
        <begin position="98"/>
        <end position="102"/>
    </location>
</feature>
<feature type="domain" description="HIT" evidence="4">
    <location>
        <begin position="5"/>
        <end position="114"/>
    </location>
</feature>
<name>A0A0M2NFK2_9FIRM</name>
<keyword evidence="5" id="KW-0378">Hydrolase</keyword>
<comment type="caution">
    <text evidence="5">The sequence shown here is derived from an EMBL/GenBank/DDBJ whole genome shotgun (WGS) entry which is preliminary data.</text>
</comment>
<dbReference type="PROSITE" id="PS51084">
    <property type="entry name" value="HIT_2"/>
    <property type="match status" value="1"/>
</dbReference>
<dbReference type="EMBL" id="LAYJ01000123">
    <property type="protein sequence ID" value="KKI49741.1"/>
    <property type="molecule type" value="Genomic_DNA"/>
</dbReference>
<sequence>MEDCLFCKIIAGEIPGNKVYEDDMVYAFYDIDPKAPEHILIIPKKHIKSILEVGEGDFCYIEAMIKAAQKLAAEKGFAQDGFRLVFNTGANGGQTVHHLHLHLLGGREFGWPPG</sequence>
<dbReference type="OrthoDB" id="9784774at2"/>
<organism evidence="5 6">
    <name type="scientific">Christensenella hongkongensis</name>
    <dbReference type="NCBI Taxonomy" id="270498"/>
    <lineage>
        <taxon>Bacteria</taxon>
        <taxon>Bacillati</taxon>
        <taxon>Bacillota</taxon>
        <taxon>Clostridia</taxon>
        <taxon>Christensenellales</taxon>
        <taxon>Christensenellaceae</taxon>
        <taxon>Christensenella</taxon>
    </lineage>
</organism>
<dbReference type="PANTHER" id="PTHR23089">
    <property type="entry name" value="HISTIDINE TRIAD HIT PROTEIN"/>
    <property type="match status" value="1"/>
</dbReference>
<dbReference type="InterPro" id="IPR001310">
    <property type="entry name" value="Histidine_triad_HIT"/>
</dbReference>
<evidence type="ECO:0000313" key="6">
    <source>
        <dbReference type="Proteomes" id="UP000034076"/>
    </source>
</evidence>
<dbReference type="CDD" id="cd01276">
    <property type="entry name" value="PKCI_related"/>
    <property type="match status" value="1"/>
</dbReference>
<reference evidence="5 6" key="1">
    <citation type="submission" date="2015-04" db="EMBL/GenBank/DDBJ databases">
        <title>Draft genome sequence of bacteremic isolate Catabacter hongkongensis type strain HKU16T.</title>
        <authorList>
            <person name="Lau S.K."/>
            <person name="Teng J.L."/>
            <person name="Huang Y."/>
            <person name="Curreem S.O."/>
            <person name="Tsui S.K."/>
            <person name="Woo P.C."/>
        </authorList>
    </citation>
    <scope>NUCLEOTIDE SEQUENCE [LARGE SCALE GENOMIC DNA]</scope>
    <source>
        <strain evidence="5 6">HKU16</strain>
    </source>
</reference>
<dbReference type="AlphaFoldDB" id="A0A0M2NFK2"/>
<protein>
    <submittedName>
        <fullName evidence="5">HIT family hydrolase</fullName>
    </submittedName>
</protein>
<evidence type="ECO:0000259" key="4">
    <source>
        <dbReference type="PROSITE" id="PS51084"/>
    </source>
</evidence>
<dbReference type="PROSITE" id="PS00892">
    <property type="entry name" value="HIT_1"/>
    <property type="match status" value="1"/>
</dbReference>
<dbReference type="Pfam" id="PF01230">
    <property type="entry name" value="HIT"/>
    <property type="match status" value="1"/>
</dbReference>
<dbReference type="Proteomes" id="UP000034076">
    <property type="component" value="Unassembled WGS sequence"/>
</dbReference>
<dbReference type="GO" id="GO:0016787">
    <property type="term" value="F:hydrolase activity"/>
    <property type="evidence" value="ECO:0007669"/>
    <property type="project" value="UniProtKB-KW"/>
</dbReference>
<dbReference type="RefSeq" id="WP_046444558.1">
    <property type="nucleotide sequence ID" value="NZ_CAUERS010000002.1"/>
</dbReference>
<dbReference type="STRING" id="270498.CHK_2761"/>
<accession>A0A0M2NFK2</accession>
<evidence type="ECO:0000313" key="5">
    <source>
        <dbReference type="EMBL" id="KKI49741.1"/>
    </source>
</evidence>
<dbReference type="PRINTS" id="PR00332">
    <property type="entry name" value="HISTRIAD"/>
</dbReference>
<dbReference type="SUPFAM" id="SSF54197">
    <property type="entry name" value="HIT-like"/>
    <property type="match status" value="1"/>
</dbReference>
<dbReference type="InterPro" id="IPR019808">
    <property type="entry name" value="Histidine_triad_CS"/>
</dbReference>
<dbReference type="InterPro" id="IPR036265">
    <property type="entry name" value="HIT-like_sf"/>
</dbReference>
<dbReference type="Gene3D" id="3.30.428.10">
    <property type="entry name" value="HIT-like"/>
    <property type="match status" value="1"/>
</dbReference>
<evidence type="ECO:0000256" key="2">
    <source>
        <dbReference type="PIRSR" id="PIRSR601310-3"/>
    </source>
</evidence>